<evidence type="ECO:0000313" key="4">
    <source>
        <dbReference type="Proteomes" id="UP001481872"/>
    </source>
</evidence>
<keyword evidence="4" id="KW-1185">Reference proteome</keyword>
<feature type="chain" id="PRO_5046986266" evidence="1">
    <location>
        <begin position="23"/>
        <end position="124"/>
    </location>
</feature>
<organism evidence="3 4">
    <name type="scientific">Aedoeadaptatus acetigenes</name>
    <dbReference type="NCBI Taxonomy" id="2981723"/>
    <lineage>
        <taxon>Bacteria</taxon>
        <taxon>Bacillati</taxon>
        <taxon>Bacillota</taxon>
        <taxon>Tissierellia</taxon>
        <taxon>Tissierellales</taxon>
        <taxon>Peptoniphilaceae</taxon>
        <taxon>Aedoeadaptatus</taxon>
    </lineage>
</organism>
<reference evidence="3 4" key="1">
    <citation type="submission" date="2024-04" db="EMBL/GenBank/DDBJ databases">
        <title>Human intestinal bacterial collection.</title>
        <authorList>
            <person name="Pauvert C."/>
            <person name="Hitch T.C.A."/>
            <person name="Clavel T."/>
        </authorList>
    </citation>
    <scope>NUCLEOTIDE SEQUENCE [LARGE SCALE GENOMIC DNA]</scope>
    <source>
        <strain evidence="3 4">CLA-SR-H026</strain>
    </source>
</reference>
<evidence type="ECO:0000256" key="1">
    <source>
        <dbReference type="SAM" id="SignalP"/>
    </source>
</evidence>
<gene>
    <name evidence="3" type="ORF">AAA081_07960</name>
</gene>
<keyword evidence="1" id="KW-0732">Signal</keyword>
<sequence length="124" mass="12806">MTARRKIAALLLALATSLCGCAEKNAYKDGTYEGRGKGYNEKEPIVLHVVIEGGRISDIAVISHGESTEQVPQAESALEKLPGAMARKNTAMVDGIAGATETSAGLRAAVADALQKAGQSEPPA</sequence>
<accession>A0ABV1J7P9</accession>
<dbReference type="PROSITE" id="PS51257">
    <property type="entry name" value="PROKAR_LIPOPROTEIN"/>
    <property type="match status" value="1"/>
</dbReference>
<dbReference type="Pfam" id="PF04205">
    <property type="entry name" value="FMN_bind"/>
    <property type="match status" value="1"/>
</dbReference>
<feature type="signal peptide" evidence="1">
    <location>
        <begin position="1"/>
        <end position="22"/>
    </location>
</feature>
<evidence type="ECO:0000313" key="3">
    <source>
        <dbReference type="EMBL" id="MEQ3354224.1"/>
    </source>
</evidence>
<feature type="domain" description="FMN-binding" evidence="2">
    <location>
        <begin position="38"/>
        <end position="117"/>
    </location>
</feature>
<dbReference type="Gene3D" id="3.90.1010.20">
    <property type="match status" value="1"/>
</dbReference>
<evidence type="ECO:0000259" key="2">
    <source>
        <dbReference type="SMART" id="SM00900"/>
    </source>
</evidence>
<dbReference type="EMBL" id="JBBNPS010000029">
    <property type="protein sequence ID" value="MEQ3354224.1"/>
    <property type="molecule type" value="Genomic_DNA"/>
</dbReference>
<protein>
    <submittedName>
        <fullName evidence="3">FMN-binding protein</fullName>
    </submittedName>
</protein>
<comment type="caution">
    <text evidence="3">The sequence shown here is derived from an EMBL/GenBank/DDBJ whole genome shotgun (WGS) entry which is preliminary data.</text>
</comment>
<dbReference type="InterPro" id="IPR007329">
    <property type="entry name" value="FMN-bd"/>
</dbReference>
<dbReference type="Proteomes" id="UP001481872">
    <property type="component" value="Unassembled WGS sequence"/>
</dbReference>
<proteinExistence type="predicted"/>
<dbReference type="RefSeq" id="WP_349054526.1">
    <property type="nucleotide sequence ID" value="NZ_JBBNPS010000029.1"/>
</dbReference>
<dbReference type="SMART" id="SM00900">
    <property type="entry name" value="FMN_bind"/>
    <property type="match status" value="1"/>
</dbReference>
<name>A0ABV1J7P9_9FIRM</name>